<evidence type="ECO:0008006" key="4">
    <source>
        <dbReference type="Google" id="ProtNLM"/>
    </source>
</evidence>
<dbReference type="EMBL" id="BPUB01000001">
    <property type="protein sequence ID" value="GJG58457.1"/>
    <property type="molecule type" value="Genomic_DNA"/>
</dbReference>
<feature type="signal peptide" evidence="1">
    <location>
        <begin position="1"/>
        <end position="17"/>
    </location>
</feature>
<organism evidence="2 3">
    <name type="scientific">Prevotella lacticifex</name>
    <dbReference type="NCBI Taxonomy" id="2854755"/>
    <lineage>
        <taxon>Bacteria</taxon>
        <taxon>Pseudomonadati</taxon>
        <taxon>Bacteroidota</taxon>
        <taxon>Bacteroidia</taxon>
        <taxon>Bacteroidales</taxon>
        <taxon>Prevotellaceae</taxon>
        <taxon>Prevotella</taxon>
    </lineage>
</organism>
<dbReference type="NCBIfam" id="NF038128">
    <property type="entry name" value="choice_anch_J"/>
    <property type="match status" value="1"/>
</dbReference>
<gene>
    <name evidence="2" type="ORF">PRLR5076_13080</name>
</gene>
<dbReference type="PROSITE" id="PS51257">
    <property type="entry name" value="PROKAR_LIPOPROTEIN"/>
    <property type="match status" value="1"/>
</dbReference>
<evidence type="ECO:0000313" key="2">
    <source>
        <dbReference type="EMBL" id="GJG58457.1"/>
    </source>
</evidence>
<dbReference type="GeneID" id="72467507"/>
<dbReference type="RefSeq" id="WP_223929259.1">
    <property type="nucleotide sequence ID" value="NZ_BPTU01000001.1"/>
</dbReference>
<sequence length="449" mass="47968">MKKVFLSLIALATMAFAFTGCEDVPMPYDQPTANTDTTKTVVPSGSGTADDPYNVAKAMEIIKAGTYTTEPVYVKGRIVGLSEFNSSFGNYTYYINDTESSSNQLEIYRGKGLNQAKFTSEDDLKIGDEVVVYGALTSYNGTAEMTSGNYLYSLNGKQGTPVTPAAEPKGTGTEADPFNVAAAAKAASALDENGKIAGAYVAGIISEVGEVNTSFGNATYYISDDGTKSNQFEIYRGYYLNGAKFTSADQIKVGDKVVVKGDLVNFMGNTIEMTQGSQIVSLNNGGATAATGLSATFKDGLDNFTIKDVTLGEGATYVWKHDDMNGFMRASAYIKNKGNIPCQSLLISPAFTLEGLTKATLTFQHTGKFFGKNEGDIAKEIKVLASTDGVNWKEVTINGYPTGNENWAFVEGTCDLSAFAGQKTVYIAFQYTSTADAAPTWEVKDVVVK</sequence>
<keyword evidence="1" id="KW-0732">Signal</keyword>
<name>A0A9R1C9H1_9BACT</name>
<accession>A0A9R1C9H1</accession>
<evidence type="ECO:0000256" key="1">
    <source>
        <dbReference type="SAM" id="SignalP"/>
    </source>
</evidence>
<evidence type="ECO:0000313" key="3">
    <source>
        <dbReference type="Proteomes" id="UP000825483"/>
    </source>
</evidence>
<dbReference type="AlphaFoldDB" id="A0A9R1C9H1"/>
<dbReference type="Gene3D" id="2.60.120.200">
    <property type="match status" value="1"/>
</dbReference>
<dbReference type="Proteomes" id="UP000825483">
    <property type="component" value="Unassembled WGS sequence"/>
</dbReference>
<proteinExistence type="predicted"/>
<feature type="chain" id="PRO_5040201422" description="Nucleic acid-binding domain protein" evidence="1">
    <location>
        <begin position="18"/>
        <end position="449"/>
    </location>
</feature>
<keyword evidence="3" id="KW-1185">Reference proteome</keyword>
<comment type="caution">
    <text evidence="2">The sequence shown here is derived from an EMBL/GenBank/DDBJ whole genome shotgun (WGS) entry which is preliminary data.</text>
</comment>
<reference evidence="2" key="1">
    <citation type="journal article" date="2022" name="Int. J. Syst. Evol. Microbiol.">
        <title>Prevotella lacticifex sp. nov., isolated from the rumen of cows.</title>
        <authorList>
            <person name="Shinkai T."/>
            <person name="Ikeyama N."/>
            <person name="Kumagai M."/>
            <person name="Ohmori H."/>
            <person name="Sakamoto M."/>
            <person name="Ohkuma M."/>
            <person name="Mitsumori M."/>
        </authorList>
    </citation>
    <scope>NUCLEOTIDE SEQUENCE</scope>
    <source>
        <strain evidence="2">R5076</strain>
    </source>
</reference>
<protein>
    <recommendedName>
        <fullName evidence="4">Nucleic acid-binding domain protein</fullName>
    </recommendedName>
</protein>